<dbReference type="Gene3D" id="1.10.132.20">
    <property type="entry name" value="Ribosome-recycling factor"/>
    <property type="match status" value="1"/>
</dbReference>
<comment type="subcellular location">
    <subcellularLocation>
        <location evidence="3">Cytoplasm</location>
    </subcellularLocation>
</comment>
<gene>
    <name evidence="3" type="primary">frr</name>
    <name evidence="6" type="ORF">A2257_04260</name>
</gene>
<dbReference type="AlphaFoldDB" id="A0A1F5S1H2"/>
<keyword evidence="4" id="KW-0175">Coiled coil</keyword>
<protein>
    <recommendedName>
        <fullName evidence="3">Ribosome-recycling factor</fullName>
        <shortName evidence="3">RRF</shortName>
    </recommendedName>
    <alternativeName>
        <fullName evidence="3">Ribosome-releasing factor</fullName>
    </alternativeName>
</protein>
<evidence type="ECO:0000256" key="3">
    <source>
        <dbReference type="HAMAP-Rule" id="MF_00040"/>
    </source>
</evidence>
<evidence type="ECO:0000256" key="4">
    <source>
        <dbReference type="SAM" id="Coils"/>
    </source>
</evidence>
<dbReference type="InterPro" id="IPR023584">
    <property type="entry name" value="Ribosome_recyc_fac_dom"/>
</dbReference>
<dbReference type="NCBIfam" id="TIGR00496">
    <property type="entry name" value="frr"/>
    <property type="match status" value="1"/>
</dbReference>
<dbReference type="Proteomes" id="UP000177407">
    <property type="component" value="Unassembled WGS sequence"/>
</dbReference>
<dbReference type="Gene3D" id="3.30.1360.40">
    <property type="match status" value="1"/>
</dbReference>
<dbReference type="InterPro" id="IPR002661">
    <property type="entry name" value="Ribosome_recyc_fac"/>
</dbReference>
<dbReference type="InterPro" id="IPR036191">
    <property type="entry name" value="RRF_sf"/>
</dbReference>
<dbReference type="GO" id="GO:0043023">
    <property type="term" value="F:ribosomal large subunit binding"/>
    <property type="evidence" value="ECO:0007669"/>
    <property type="project" value="TreeGrafter"/>
</dbReference>
<dbReference type="GO" id="GO:0006415">
    <property type="term" value="P:translational termination"/>
    <property type="evidence" value="ECO:0007669"/>
    <property type="project" value="UniProtKB-UniRule"/>
</dbReference>
<dbReference type="GO" id="GO:0005737">
    <property type="term" value="C:cytoplasm"/>
    <property type="evidence" value="ECO:0007669"/>
    <property type="project" value="UniProtKB-SubCell"/>
</dbReference>
<organism evidence="6 7">
    <name type="scientific">Candidatus Falkowbacteria bacterium RIFOXYA2_FULL_38_12</name>
    <dbReference type="NCBI Taxonomy" id="1797993"/>
    <lineage>
        <taxon>Bacteria</taxon>
        <taxon>Candidatus Falkowiibacteriota</taxon>
    </lineage>
</organism>
<feature type="coiled-coil region" evidence="4">
    <location>
        <begin position="124"/>
        <end position="158"/>
    </location>
</feature>
<dbReference type="EMBL" id="MFGA01000023">
    <property type="protein sequence ID" value="OGF20540.1"/>
    <property type="molecule type" value="Genomic_DNA"/>
</dbReference>
<evidence type="ECO:0000313" key="6">
    <source>
        <dbReference type="EMBL" id="OGF20540.1"/>
    </source>
</evidence>
<accession>A0A1F5S1H2</accession>
<dbReference type="FunFam" id="3.30.1360.40:FF:000001">
    <property type="entry name" value="Ribosome-recycling factor"/>
    <property type="match status" value="1"/>
</dbReference>
<reference evidence="6 7" key="1">
    <citation type="journal article" date="2016" name="Nat. Commun.">
        <title>Thousands of microbial genomes shed light on interconnected biogeochemical processes in an aquifer system.</title>
        <authorList>
            <person name="Anantharaman K."/>
            <person name="Brown C.T."/>
            <person name="Hug L.A."/>
            <person name="Sharon I."/>
            <person name="Castelle C.J."/>
            <person name="Probst A.J."/>
            <person name="Thomas B.C."/>
            <person name="Singh A."/>
            <person name="Wilkins M.J."/>
            <person name="Karaoz U."/>
            <person name="Brodie E.L."/>
            <person name="Williams K.H."/>
            <person name="Hubbard S.S."/>
            <person name="Banfield J.F."/>
        </authorList>
    </citation>
    <scope>NUCLEOTIDE SEQUENCE [LARGE SCALE GENOMIC DNA]</scope>
</reference>
<comment type="function">
    <text evidence="3">Responsible for the release of ribosomes from messenger RNA at the termination of protein biosynthesis. May increase the efficiency of translation by recycling ribosomes from one round of translation to another.</text>
</comment>
<dbReference type="Pfam" id="PF01765">
    <property type="entry name" value="RRF"/>
    <property type="match status" value="1"/>
</dbReference>
<comment type="caution">
    <text evidence="6">The sequence shown here is derived from an EMBL/GenBank/DDBJ whole genome shotgun (WGS) entry which is preliminary data.</text>
</comment>
<evidence type="ECO:0000313" key="7">
    <source>
        <dbReference type="Proteomes" id="UP000177407"/>
    </source>
</evidence>
<evidence type="ECO:0000259" key="5">
    <source>
        <dbReference type="Pfam" id="PF01765"/>
    </source>
</evidence>
<keyword evidence="2 3" id="KW-0648">Protein biosynthesis</keyword>
<feature type="domain" description="Ribosome recycling factor" evidence="5">
    <location>
        <begin position="19"/>
        <end position="182"/>
    </location>
</feature>
<comment type="similarity">
    <text evidence="1 3">Belongs to the RRF family.</text>
</comment>
<evidence type="ECO:0000256" key="1">
    <source>
        <dbReference type="ARBA" id="ARBA00005912"/>
    </source>
</evidence>
<proteinExistence type="inferred from homology"/>
<evidence type="ECO:0000256" key="2">
    <source>
        <dbReference type="ARBA" id="ARBA00022917"/>
    </source>
</evidence>
<dbReference type="PANTHER" id="PTHR20982">
    <property type="entry name" value="RIBOSOME RECYCLING FACTOR"/>
    <property type="match status" value="1"/>
</dbReference>
<dbReference type="CDD" id="cd00520">
    <property type="entry name" value="RRF"/>
    <property type="match status" value="1"/>
</dbReference>
<keyword evidence="3" id="KW-0963">Cytoplasm</keyword>
<dbReference type="PANTHER" id="PTHR20982:SF3">
    <property type="entry name" value="MITOCHONDRIAL RIBOSOME RECYCLING FACTOR PSEUDO 1"/>
    <property type="match status" value="1"/>
</dbReference>
<dbReference type="SUPFAM" id="SSF55194">
    <property type="entry name" value="Ribosome recycling factor, RRF"/>
    <property type="match status" value="1"/>
</dbReference>
<dbReference type="HAMAP" id="MF_00040">
    <property type="entry name" value="RRF"/>
    <property type="match status" value="1"/>
</dbReference>
<sequence>MNNFVEKNKEEFLKVIEHFKSEISSLRTGRAHSSIVDNVVVEAYGTRTPIRGLANIIIADPKTLVIEPWDKGLVKDIEKGILAANIGINPVNEGTKIRLSMPTLTEENRRDLIKILGQKLEQSRISARNVRDGIKDEINEAEKNKEISEDEKFRAQEELDKFVKTQNDEIKAIGDKKENELMTI</sequence>
<name>A0A1F5S1H2_9BACT</name>